<dbReference type="Pfam" id="PF13175">
    <property type="entry name" value="AAA_15"/>
    <property type="match status" value="2"/>
</dbReference>
<dbReference type="InterPro" id="IPR041685">
    <property type="entry name" value="AAA_GajA/Old/RecF-like"/>
</dbReference>
<sequence length="392" mass="45491">MKESIHIKNLGPIKDIFIEDIKPLTVLIGESGSGKSTLMKAIALFRWLYKMHNIRSYLKRSNVSKSPFRFRMDTYFKDCGFDEYLKNYPEIIYTVEFSDNRKYTLHFAKNKLTGTSDKDLIHAQDIHYNKLSFVSETRNIIPLWAERGASMPGLKLGFYFHEVYNDFDLASENIKELDINYLNLKLSVKKVQSGKKYFIQAPNKEYELTLKNSSSGTQNAIPVTLIAEHFSKHFDFERAFNESLVKFLFKTDNLTDFKPVKNLGDIKKKLYIHIEEPELSLFPEAQCELISDLISKCFVSNFNSIDLIFSTHSPYIINHLNLLIKAYDCNQLVDGAKIEFEKVAVYQVDEGKIEDLIVKNQRIINTNSLSDTINNIYDKYNQLDKDGRLTEK</sequence>
<feature type="domain" description="Endonuclease GajA/Old nuclease/RecF-like AAA" evidence="1">
    <location>
        <begin position="1"/>
        <end position="68"/>
    </location>
</feature>
<keyword evidence="3" id="KW-1185">Reference proteome</keyword>
<dbReference type="SUPFAM" id="SSF52540">
    <property type="entry name" value="P-loop containing nucleoside triphosphate hydrolases"/>
    <property type="match status" value="2"/>
</dbReference>
<gene>
    <name evidence="2" type="ORF">QWY31_05900</name>
</gene>
<accession>A0ABT8F481</accession>
<evidence type="ECO:0000313" key="3">
    <source>
        <dbReference type="Proteomes" id="UP001168552"/>
    </source>
</evidence>
<dbReference type="EMBL" id="JAUHJS010000002">
    <property type="protein sequence ID" value="MDN4165026.1"/>
    <property type="molecule type" value="Genomic_DNA"/>
</dbReference>
<dbReference type="InterPro" id="IPR051396">
    <property type="entry name" value="Bact_Antivir_Def_Nuclease"/>
</dbReference>
<name>A0ABT8F481_9BACT</name>
<dbReference type="PANTHER" id="PTHR43581:SF4">
    <property type="entry name" value="ATP_GTP PHOSPHATASE"/>
    <property type="match status" value="1"/>
</dbReference>
<comment type="caution">
    <text evidence="2">The sequence shown here is derived from an EMBL/GenBank/DDBJ whole genome shotgun (WGS) entry which is preliminary data.</text>
</comment>
<evidence type="ECO:0000259" key="1">
    <source>
        <dbReference type="Pfam" id="PF13175"/>
    </source>
</evidence>
<dbReference type="Proteomes" id="UP001168552">
    <property type="component" value="Unassembled WGS sequence"/>
</dbReference>
<organism evidence="2 3">
    <name type="scientific">Shiella aurantiaca</name>
    <dbReference type="NCBI Taxonomy" id="3058365"/>
    <lineage>
        <taxon>Bacteria</taxon>
        <taxon>Pseudomonadati</taxon>
        <taxon>Bacteroidota</taxon>
        <taxon>Cytophagia</taxon>
        <taxon>Cytophagales</taxon>
        <taxon>Shiellaceae</taxon>
        <taxon>Shiella</taxon>
    </lineage>
</organism>
<dbReference type="RefSeq" id="WP_320003550.1">
    <property type="nucleotide sequence ID" value="NZ_JAUHJS010000002.1"/>
</dbReference>
<protein>
    <submittedName>
        <fullName evidence="2">AAA family ATPase</fullName>
    </submittedName>
</protein>
<feature type="domain" description="Endonuclease GajA/Old nuclease/RecF-like AAA" evidence="1">
    <location>
        <begin position="166"/>
        <end position="317"/>
    </location>
</feature>
<dbReference type="PANTHER" id="PTHR43581">
    <property type="entry name" value="ATP/GTP PHOSPHATASE"/>
    <property type="match status" value="1"/>
</dbReference>
<proteinExistence type="predicted"/>
<dbReference type="InterPro" id="IPR027417">
    <property type="entry name" value="P-loop_NTPase"/>
</dbReference>
<reference evidence="2" key="1">
    <citation type="submission" date="2023-06" db="EMBL/GenBank/DDBJ databases">
        <title>Cytophagales bacterium Strain LB-30, isolated from soil.</title>
        <authorList>
            <person name="Liu B."/>
        </authorList>
    </citation>
    <scope>NUCLEOTIDE SEQUENCE</scope>
    <source>
        <strain evidence="2">LB-30</strain>
    </source>
</reference>
<dbReference type="Gene3D" id="3.40.50.300">
    <property type="entry name" value="P-loop containing nucleotide triphosphate hydrolases"/>
    <property type="match status" value="1"/>
</dbReference>
<evidence type="ECO:0000313" key="2">
    <source>
        <dbReference type="EMBL" id="MDN4165026.1"/>
    </source>
</evidence>